<sequence>MSTRDDGEVRSGVGPDEVFCTSCGVVIKEHAEICPECGVRQIEPAPERRSPRGSGLPDARTYELRKVARKDKGIVALMGFFLSPVGYLMVGKTGLAIINFLTFNYLLFGVIIVPIHTSSIIGNARSELRRHGETW</sequence>
<feature type="transmembrane region" description="Helical" evidence="1">
    <location>
        <begin position="73"/>
        <end position="90"/>
    </location>
</feature>
<comment type="caution">
    <text evidence="2">The sequence shown here is derived from an EMBL/GenBank/DDBJ whole genome shotgun (WGS) entry which is preliminary data.</text>
</comment>
<organism evidence="2 3">
    <name type="scientific">Haloarchaeobius litoreus</name>
    <dbReference type="NCBI Taxonomy" id="755306"/>
    <lineage>
        <taxon>Archaea</taxon>
        <taxon>Methanobacteriati</taxon>
        <taxon>Methanobacteriota</taxon>
        <taxon>Stenosarchaea group</taxon>
        <taxon>Halobacteria</taxon>
        <taxon>Halobacteriales</taxon>
        <taxon>Halorubellaceae</taxon>
        <taxon>Haloarchaeobius</taxon>
    </lineage>
</organism>
<keyword evidence="3" id="KW-1185">Reference proteome</keyword>
<gene>
    <name evidence="2" type="ORF">ACFSBL_02870</name>
</gene>
<accession>A0ABD6DE50</accession>
<reference evidence="2 3" key="1">
    <citation type="journal article" date="2019" name="Int. J. Syst. Evol. Microbiol.">
        <title>The Global Catalogue of Microorganisms (GCM) 10K type strain sequencing project: providing services to taxonomists for standard genome sequencing and annotation.</title>
        <authorList>
            <consortium name="The Broad Institute Genomics Platform"/>
            <consortium name="The Broad Institute Genome Sequencing Center for Infectious Disease"/>
            <person name="Wu L."/>
            <person name="Ma J."/>
        </authorList>
    </citation>
    <scope>NUCLEOTIDE SEQUENCE [LARGE SCALE GENOMIC DNA]</scope>
    <source>
        <strain evidence="2 3">CGMCC 1.10390</strain>
    </source>
</reference>
<dbReference type="Proteomes" id="UP001597034">
    <property type="component" value="Unassembled WGS sequence"/>
</dbReference>
<keyword evidence="1" id="KW-1133">Transmembrane helix</keyword>
<dbReference type="EMBL" id="JBHUDO010000001">
    <property type="protein sequence ID" value="MFD1644616.1"/>
    <property type="molecule type" value="Genomic_DNA"/>
</dbReference>
<feature type="transmembrane region" description="Helical" evidence="1">
    <location>
        <begin position="96"/>
        <end position="121"/>
    </location>
</feature>
<dbReference type="RefSeq" id="WP_256399879.1">
    <property type="nucleotide sequence ID" value="NZ_JANHJR010000002.1"/>
</dbReference>
<evidence type="ECO:0000313" key="2">
    <source>
        <dbReference type="EMBL" id="MFD1644616.1"/>
    </source>
</evidence>
<evidence type="ECO:0000313" key="3">
    <source>
        <dbReference type="Proteomes" id="UP001597034"/>
    </source>
</evidence>
<name>A0ABD6DE50_9EURY</name>
<protein>
    <submittedName>
        <fullName evidence="2">Zinc ribbon domain-containing protein</fullName>
    </submittedName>
</protein>
<keyword evidence="1" id="KW-0472">Membrane</keyword>
<keyword evidence="1" id="KW-0812">Transmembrane</keyword>
<evidence type="ECO:0000256" key="1">
    <source>
        <dbReference type="SAM" id="Phobius"/>
    </source>
</evidence>
<dbReference type="AlphaFoldDB" id="A0ABD6DE50"/>
<proteinExistence type="predicted"/>